<evidence type="ECO:0000313" key="4">
    <source>
        <dbReference type="EMBL" id="TRY80146.1"/>
    </source>
</evidence>
<evidence type="ECO:0000256" key="1">
    <source>
        <dbReference type="SAM" id="MobiDB-lite"/>
    </source>
</evidence>
<keyword evidence="5" id="KW-1185">Reference proteome</keyword>
<evidence type="ECO:0000256" key="3">
    <source>
        <dbReference type="SAM" id="SignalP"/>
    </source>
</evidence>
<name>A0A553PR39_TIGCA</name>
<feature type="compositionally biased region" description="Acidic residues" evidence="1">
    <location>
        <begin position="171"/>
        <end position="213"/>
    </location>
</feature>
<dbReference type="EMBL" id="VCGU01000002">
    <property type="protein sequence ID" value="TRY80146.1"/>
    <property type="molecule type" value="Genomic_DNA"/>
</dbReference>
<accession>A0A553PR39</accession>
<evidence type="ECO:0000313" key="5">
    <source>
        <dbReference type="Proteomes" id="UP000318571"/>
    </source>
</evidence>
<gene>
    <name evidence="4" type="ORF">TCAL_12987</name>
</gene>
<reference evidence="4 5" key="1">
    <citation type="journal article" date="2018" name="Nat. Ecol. Evol.">
        <title>Genomic signatures of mitonuclear coevolution across populations of Tigriopus californicus.</title>
        <authorList>
            <person name="Barreto F.S."/>
            <person name="Watson E.T."/>
            <person name="Lima T.G."/>
            <person name="Willett C.S."/>
            <person name="Edmands S."/>
            <person name="Li W."/>
            <person name="Burton R.S."/>
        </authorList>
    </citation>
    <scope>NUCLEOTIDE SEQUENCE [LARGE SCALE GENOMIC DNA]</scope>
    <source>
        <strain evidence="4 5">San Diego</strain>
    </source>
</reference>
<dbReference type="AlphaFoldDB" id="A0A553PR39"/>
<keyword evidence="2" id="KW-0812">Transmembrane</keyword>
<protein>
    <submittedName>
        <fullName evidence="4">Uncharacterized protein</fullName>
    </submittedName>
</protein>
<feature type="compositionally biased region" description="Low complexity" evidence="1">
    <location>
        <begin position="214"/>
        <end position="224"/>
    </location>
</feature>
<evidence type="ECO:0000256" key="2">
    <source>
        <dbReference type="SAM" id="Phobius"/>
    </source>
</evidence>
<keyword evidence="2" id="KW-0472">Membrane</keyword>
<feature type="region of interest" description="Disordered" evidence="1">
    <location>
        <begin position="161"/>
        <end position="249"/>
    </location>
</feature>
<dbReference type="Proteomes" id="UP000318571">
    <property type="component" value="Chromosome 6"/>
</dbReference>
<organism evidence="4 5">
    <name type="scientific">Tigriopus californicus</name>
    <name type="common">Marine copepod</name>
    <dbReference type="NCBI Taxonomy" id="6832"/>
    <lineage>
        <taxon>Eukaryota</taxon>
        <taxon>Metazoa</taxon>
        <taxon>Ecdysozoa</taxon>
        <taxon>Arthropoda</taxon>
        <taxon>Crustacea</taxon>
        <taxon>Multicrustacea</taxon>
        <taxon>Hexanauplia</taxon>
        <taxon>Copepoda</taxon>
        <taxon>Harpacticoida</taxon>
        <taxon>Harpacticidae</taxon>
        <taxon>Tigriopus</taxon>
    </lineage>
</organism>
<feature type="signal peptide" evidence="3">
    <location>
        <begin position="1"/>
        <end position="19"/>
    </location>
</feature>
<keyword evidence="2" id="KW-1133">Transmembrane helix</keyword>
<sequence>MLRLLFLVTLAFLVGVTFAQYDQQYYTGDDFQTQYYEEPGVYDHYVENYNQVQKSPIQKIADKFRNFMDYHGSGLRRQGIATIIVPFIFPLLIGAAVAGGVIFVSQDAAQQRNALNDRLNSVSSENSVFTGAIQMLTNRLAQSEARINALQAELNAIEMENMAGEETTPGPDEETTTSAGSEEDTTTAGPDDDTTTAGPDDDTTTAGPDDDTTTTDASAETTTDMPTTSGEFEGKMGRSARMDKLFWYQ</sequence>
<feature type="compositionally biased region" description="Basic and acidic residues" evidence="1">
    <location>
        <begin position="232"/>
        <end position="249"/>
    </location>
</feature>
<feature type="transmembrane region" description="Helical" evidence="2">
    <location>
        <begin position="80"/>
        <end position="104"/>
    </location>
</feature>
<feature type="chain" id="PRO_5021898115" evidence="3">
    <location>
        <begin position="20"/>
        <end position="249"/>
    </location>
</feature>
<keyword evidence="3" id="KW-0732">Signal</keyword>
<proteinExistence type="predicted"/>
<comment type="caution">
    <text evidence="4">The sequence shown here is derived from an EMBL/GenBank/DDBJ whole genome shotgun (WGS) entry which is preliminary data.</text>
</comment>